<dbReference type="GO" id="GO:0030246">
    <property type="term" value="F:carbohydrate binding"/>
    <property type="evidence" value="ECO:0007669"/>
    <property type="project" value="InterPro"/>
</dbReference>
<evidence type="ECO:0000313" key="1">
    <source>
        <dbReference type="EMBL" id="QDZ14804.1"/>
    </source>
</evidence>
<dbReference type="PANTHER" id="PTHR10091">
    <property type="entry name" value="ALDOSE-1-EPIMERASE"/>
    <property type="match status" value="1"/>
</dbReference>
<dbReference type="GO" id="GO:0006006">
    <property type="term" value="P:glucose metabolic process"/>
    <property type="evidence" value="ECO:0007669"/>
    <property type="project" value="TreeGrafter"/>
</dbReference>
<dbReference type="AlphaFoldDB" id="A0A5B8M4D3"/>
<evidence type="ECO:0000313" key="2">
    <source>
        <dbReference type="Proteomes" id="UP000320216"/>
    </source>
</evidence>
<accession>A0A5B8M4D3</accession>
<dbReference type="SUPFAM" id="SSF74650">
    <property type="entry name" value="Galactose mutarotase-like"/>
    <property type="match status" value="1"/>
</dbReference>
<dbReference type="EMBL" id="CP042305">
    <property type="protein sequence ID" value="QDZ14804.1"/>
    <property type="molecule type" value="Genomic_DNA"/>
</dbReference>
<dbReference type="InterPro" id="IPR014718">
    <property type="entry name" value="GH-type_carb-bd"/>
</dbReference>
<dbReference type="Pfam" id="PF01263">
    <property type="entry name" value="Aldose_epim"/>
    <property type="match status" value="1"/>
</dbReference>
<dbReference type="GO" id="GO:0033499">
    <property type="term" value="P:galactose catabolic process via UDP-galactose, Leloir pathway"/>
    <property type="evidence" value="ECO:0007669"/>
    <property type="project" value="TreeGrafter"/>
</dbReference>
<dbReference type="OrthoDB" id="4739604at2"/>
<dbReference type="PANTHER" id="PTHR10091:SF0">
    <property type="entry name" value="GALACTOSE MUTAROTASE"/>
    <property type="match status" value="1"/>
</dbReference>
<protein>
    <submittedName>
        <fullName evidence="1">Aldose 1-epimerase family protein</fullName>
    </submittedName>
</protein>
<reference evidence="1 2" key="1">
    <citation type="submission" date="2019-07" db="EMBL/GenBank/DDBJ databases">
        <title>Full genome sequence of Humibacter sp. WJ7-1.</title>
        <authorList>
            <person name="Im W.-T."/>
        </authorList>
    </citation>
    <scope>NUCLEOTIDE SEQUENCE [LARGE SCALE GENOMIC DNA]</scope>
    <source>
        <strain evidence="1 2">WJ7-1</strain>
    </source>
</reference>
<organism evidence="1 2">
    <name type="scientific">Humibacter ginsenosidimutans</name>
    <dbReference type="NCBI Taxonomy" id="2599293"/>
    <lineage>
        <taxon>Bacteria</taxon>
        <taxon>Bacillati</taxon>
        <taxon>Actinomycetota</taxon>
        <taxon>Actinomycetes</taxon>
        <taxon>Micrococcales</taxon>
        <taxon>Microbacteriaceae</taxon>
        <taxon>Humibacter</taxon>
    </lineage>
</organism>
<dbReference type="InterPro" id="IPR037480">
    <property type="entry name" value="YihR-like"/>
</dbReference>
<dbReference type="RefSeq" id="WP_146320036.1">
    <property type="nucleotide sequence ID" value="NZ_CP042305.1"/>
</dbReference>
<dbReference type="CDD" id="cd09022">
    <property type="entry name" value="Aldose_epim_Ec_YihR"/>
    <property type="match status" value="1"/>
</dbReference>
<keyword evidence="2" id="KW-1185">Reference proteome</keyword>
<sequence>MRAPTGDQYELACDTPAGQARVTITQLAAGIRSYSVGGIDVTEPYDESLATPSGCGIVLVPWPNRVANATWWWRDESGSVSEQKLAVTEPARGNAIHGLLRYTPYLLVMRTKNSVTLSATVYPQPGYPFLLDTSVRYTLTADGLMVEHTVTNAGAKDAPVAIGAHPYLKIGGVPTEDLVLQLEATTHFEVDERMNVVGEHPVHGTEFDLRNGRRVGDLQLDDGFGGVMHRGGRAEHSLTAPDGRSVVLWADTSYGYVQAFTHRSFATLPAGEVAVAIEPMTAPADALNSSQGLSWLATGETMKTAWGIEPRLV</sequence>
<dbReference type="InterPro" id="IPR011013">
    <property type="entry name" value="Gal_mutarotase_sf_dom"/>
</dbReference>
<dbReference type="InterPro" id="IPR008183">
    <property type="entry name" value="Aldose_1/G6P_1-epimerase"/>
</dbReference>
<dbReference type="Proteomes" id="UP000320216">
    <property type="component" value="Chromosome"/>
</dbReference>
<gene>
    <name evidence="1" type="ORF">FPZ11_08570</name>
</gene>
<dbReference type="Gene3D" id="2.70.98.10">
    <property type="match status" value="1"/>
</dbReference>
<proteinExistence type="predicted"/>
<name>A0A5B8M4D3_9MICO</name>
<dbReference type="KEGG" id="huw:FPZ11_08570"/>
<dbReference type="GO" id="GO:0004034">
    <property type="term" value="F:aldose 1-epimerase activity"/>
    <property type="evidence" value="ECO:0007669"/>
    <property type="project" value="TreeGrafter"/>
</dbReference>